<dbReference type="PROSITE" id="PS50943">
    <property type="entry name" value="HTH_CROC1"/>
    <property type="match status" value="1"/>
</dbReference>
<dbReference type="SMART" id="SM00530">
    <property type="entry name" value="HTH_XRE"/>
    <property type="match status" value="1"/>
</dbReference>
<dbReference type="InterPro" id="IPR010982">
    <property type="entry name" value="Lambda_DNA-bd_dom_sf"/>
</dbReference>
<organism evidence="6 7">
    <name type="scientific">Coprinopsis marcescibilis</name>
    <name type="common">Agaric fungus</name>
    <name type="synonym">Psathyrella marcescibilis</name>
    <dbReference type="NCBI Taxonomy" id="230819"/>
    <lineage>
        <taxon>Eukaryota</taxon>
        <taxon>Fungi</taxon>
        <taxon>Dikarya</taxon>
        <taxon>Basidiomycota</taxon>
        <taxon>Agaricomycotina</taxon>
        <taxon>Agaricomycetes</taxon>
        <taxon>Agaricomycetidae</taxon>
        <taxon>Agaricales</taxon>
        <taxon>Agaricineae</taxon>
        <taxon>Psathyrellaceae</taxon>
        <taxon>Coprinopsis</taxon>
    </lineage>
</organism>
<evidence type="ECO:0000313" key="7">
    <source>
        <dbReference type="Proteomes" id="UP000307440"/>
    </source>
</evidence>
<evidence type="ECO:0000256" key="2">
    <source>
        <dbReference type="ARBA" id="ARBA00035107"/>
    </source>
</evidence>
<dbReference type="AlphaFoldDB" id="A0A5C3KWM3"/>
<dbReference type="CDD" id="cd00093">
    <property type="entry name" value="HTH_XRE"/>
    <property type="match status" value="1"/>
</dbReference>
<evidence type="ECO:0000259" key="5">
    <source>
        <dbReference type="PROSITE" id="PS50943"/>
    </source>
</evidence>
<reference evidence="6 7" key="1">
    <citation type="journal article" date="2019" name="Nat. Ecol. Evol.">
        <title>Megaphylogeny resolves global patterns of mushroom evolution.</title>
        <authorList>
            <person name="Varga T."/>
            <person name="Krizsan K."/>
            <person name="Foldi C."/>
            <person name="Dima B."/>
            <person name="Sanchez-Garcia M."/>
            <person name="Sanchez-Ramirez S."/>
            <person name="Szollosi G.J."/>
            <person name="Szarkandi J.G."/>
            <person name="Papp V."/>
            <person name="Albert L."/>
            <person name="Andreopoulos W."/>
            <person name="Angelini C."/>
            <person name="Antonin V."/>
            <person name="Barry K.W."/>
            <person name="Bougher N.L."/>
            <person name="Buchanan P."/>
            <person name="Buyck B."/>
            <person name="Bense V."/>
            <person name="Catcheside P."/>
            <person name="Chovatia M."/>
            <person name="Cooper J."/>
            <person name="Damon W."/>
            <person name="Desjardin D."/>
            <person name="Finy P."/>
            <person name="Geml J."/>
            <person name="Haridas S."/>
            <person name="Hughes K."/>
            <person name="Justo A."/>
            <person name="Karasinski D."/>
            <person name="Kautmanova I."/>
            <person name="Kiss B."/>
            <person name="Kocsube S."/>
            <person name="Kotiranta H."/>
            <person name="LaButti K.M."/>
            <person name="Lechner B.E."/>
            <person name="Liimatainen K."/>
            <person name="Lipzen A."/>
            <person name="Lukacs Z."/>
            <person name="Mihaltcheva S."/>
            <person name="Morgado L.N."/>
            <person name="Niskanen T."/>
            <person name="Noordeloos M.E."/>
            <person name="Ohm R.A."/>
            <person name="Ortiz-Santana B."/>
            <person name="Ovrebo C."/>
            <person name="Racz N."/>
            <person name="Riley R."/>
            <person name="Savchenko A."/>
            <person name="Shiryaev A."/>
            <person name="Soop K."/>
            <person name="Spirin V."/>
            <person name="Szebenyi C."/>
            <person name="Tomsovsky M."/>
            <person name="Tulloss R.E."/>
            <person name="Uehling J."/>
            <person name="Grigoriev I.V."/>
            <person name="Vagvolgyi C."/>
            <person name="Papp T."/>
            <person name="Martin F.M."/>
            <person name="Miettinen O."/>
            <person name="Hibbett D.S."/>
            <person name="Nagy L.G."/>
        </authorList>
    </citation>
    <scope>NUCLEOTIDE SEQUENCE [LARGE SCALE GENOMIC DNA]</scope>
    <source>
        <strain evidence="6 7">CBS 121175</strain>
    </source>
</reference>
<dbReference type="GO" id="GO:0003677">
    <property type="term" value="F:DNA binding"/>
    <property type="evidence" value="ECO:0007669"/>
    <property type="project" value="InterPro"/>
</dbReference>
<evidence type="ECO:0000313" key="6">
    <source>
        <dbReference type="EMBL" id="TFK20328.1"/>
    </source>
</evidence>
<evidence type="ECO:0000256" key="4">
    <source>
        <dbReference type="SAM" id="SignalP"/>
    </source>
</evidence>
<keyword evidence="7" id="KW-1185">Reference proteome</keyword>
<dbReference type="Pfam" id="PF01381">
    <property type="entry name" value="HTH_3"/>
    <property type="match status" value="1"/>
</dbReference>
<name>A0A5C3KWM3_COPMA</name>
<sequence length="185" mass="20936">MACRSLLRMFVAGIVVLVALSVVSGAPLPRGQEEGLVLQKRIVDVLEAPKKPAPIPKSRFPRDRYFADMIRKARLNFVEPPKHKKKHTKKHTKKHAKKHKEKSNKKGGKHGKNKEEEEDDKDHDYDEEDSEDSQKPQKGMSIAKLASLVGISPEAIEKFENALDTPTSHTFSRLTRVLGIRKARM</sequence>
<accession>A0A5C3KWM3</accession>
<feature type="compositionally biased region" description="Acidic residues" evidence="3">
    <location>
        <begin position="116"/>
        <end position="131"/>
    </location>
</feature>
<dbReference type="EMBL" id="ML210304">
    <property type="protein sequence ID" value="TFK20328.1"/>
    <property type="molecule type" value="Genomic_DNA"/>
</dbReference>
<proteinExistence type="inferred from homology"/>
<dbReference type="Gene3D" id="1.10.260.40">
    <property type="entry name" value="lambda repressor-like DNA-binding domains"/>
    <property type="match status" value="1"/>
</dbReference>
<dbReference type="Proteomes" id="UP000307440">
    <property type="component" value="Unassembled WGS sequence"/>
</dbReference>
<gene>
    <name evidence="6" type="ORF">FA15DRAFT_673586</name>
</gene>
<comment type="similarity">
    <text evidence="1">Belongs to the MBF1 family.</text>
</comment>
<evidence type="ECO:0000256" key="3">
    <source>
        <dbReference type="SAM" id="MobiDB-lite"/>
    </source>
</evidence>
<comment type="function">
    <text evidence="2">Transcriptional coactivator that stimulates GCN4-dependent transcriptional activity by bridging the DNA-binding region of GCN4 and TBP (SPT15), thereby recruiting TBP to GCN4-bound promoters. Involved in induction of the ribosome quality control (RQC) pathway; a pathway that degrades nascent peptide chains during problematic translation. Required to prevent stalled ribosomes from frameshifting.</text>
</comment>
<feature type="chain" id="PRO_5022781415" description="HTH cro/C1-type domain-containing protein" evidence="4">
    <location>
        <begin position="26"/>
        <end position="185"/>
    </location>
</feature>
<protein>
    <recommendedName>
        <fullName evidence="5">HTH cro/C1-type domain-containing protein</fullName>
    </recommendedName>
</protein>
<dbReference type="InterPro" id="IPR001387">
    <property type="entry name" value="Cro/C1-type_HTH"/>
</dbReference>
<feature type="domain" description="HTH cro/C1-type" evidence="5">
    <location>
        <begin position="137"/>
        <end position="185"/>
    </location>
</feature>
<dbReference type="SUPFAM" id="SSF47413">
    <property type="entry name" value="lambda repressor-like DNA-binding domains"/>
    <property type="match status" value="1"/>
</dbReference>
<evidence type="ECO:0000256" key="1">
    <source>
        <dbReference type="ARBA" id="ARBA00009802"/>
    </source>
</evidence>
<feature type="compositionally biased region" description="Basic residues" evidence="3">
    <location>
        <begin position="82"/>
        <end position="112"/>
    </location>
</feature>
<keyword evidence="4" id="KW-0732">Signal</keyword>
<feature type="signal peptide" evidence="4">
    <location>
        <begin position="1"/>
        <end position="25"/>
    </location>
</feature>
<feature type="region of interest" description="Disordered" evidence="3">
    <location>
        <begin position="76"/>
        <end position="141"/>
    </location>
</feature>